<reference evidence="2" key="1">
    <citation type="submission" date="2023-04" db="EMBL/GenBank/DDBJ databases">
        <title>Aspergillus oryzae NBRC 4228.</title>
        <authorList>
            <person name="Ichikawa N."/>
            <person name="Sato H."/>
            <person name="Tonouchi N."/>
        </authorList>
    </citation>
    <scope>NUCLEOTIDE SEQUENCE</scope>
    <source>
        <strain evidence="2">NBRC 4228</strain>
    </source>
</reference>
<protein>
    <submittedName>
        <fullName evidence="2">Unnamed protein product</fullName>
    </submittedName>
</protein>
<keyword evidence="1" id="KW-0732">Signal</keyword>
<dbReference type="EMBL" id="BSYA01000005">
    <property type="protein sequence ID" value="GMG23409.1"/>
    <property type="molecule type" value="Genomic_DNA"/>
</dbReference>
<dbReference type="AlphaFoldDB" id="A0AAN4Y956"/>
<dbReference type="Proteomes" id="UP001165205">
    <property type="component" value="Unassembled WGS sequence"/>
</dbReference>
<accession>A0AAN4Y956</accession>
<name>A0AAN4Y956_ASPOZ</name>
<comment type="caution">
    <text evidence="2">The sequence shown here is derived from an EMBL/GenBank/DDBJ whole genome shotgun (WGS) entry which is preliminary data.</text>
</comment>
<proteinExistence type="predicted"/>
<feature type="chain" id="PRO_5042900276" evidence="1">
    <location>
        <begin position="20"/>
        <end position="488"/>
    </location>
</feature>
<gene>
    <name evidence="2" type="ORF">Aory04_000086000</name>
</gene>
<evidence type="ECO:0000256" key="1">
    <source>
        <dbReference type="SAM" id="SignalP"/>
    </source>
</evidence>
<sequence>MYTIISYATLFLFTFQVYGSNSATDSSNPVPWDSLDLGSIFEDIFGSLIPDGTTNSTSENVGNAIDGIIGLFSTTLVKDVVSSITHMADLFDNQTSFQTKSLIQIGTNELTNETINEVTSLLDSANVLLTADNHAPEFSFVNETKSLITQVDPLLSDLSSNSSALNIPQLLTSVNQYIPPHADDIGNLLTNANDLLTANLTKQIASLIQEANSFLSSNADAIQPLLNTTIDLLTTDVINSIGSIVSSTTPIFTTELVDKLNTTLDNASNLLTSNLINEVNNILDEVTPFLTTSNVQKINNLLSNGNNLLTAQMVNNTEALISAASGLLSDQTVLTKAEALIPIALEFLSDEAINKISTLFQNGNGVLTSESASQTADFANTTGTLIDTIASGITPELLQQVATLLDNAGQLLTTDGTDQILQLIHNVSPVIDPTVLGQVKNLTERGHILVYPNCTNTITVLIDAVSEVCLFHDPLFSTLLISYSYFLK</sequence>
<feature type="signal peptide" evidence="1">
    <location>
        <begin position="1"/>
        <end position="19"/>
    </location>
</feature>
<organism evidence="2 3">
    <name type="scientific">Aspergillus oryzae</name>
    <name type="common">Yellow koji mold</name>
    <dbReference type="NCBI Taxonomy" id="5062"/>
    <lineage>
        <taxon>Eukaryota</taxon>
        <taxon>Fungi</taxon>
        <taxon>Dikarya</taxon>
        <taxon>Ascomycota</taxon>
        <taxon>Pezizomycotina</taxon>
        <taxon>Eurotiomycetes</taxon>
        <taxon>Eurotiomycetidae</taxon>
        <taxon>Eurotiales</taxon>
        <taxon>Aspergillaceae</taxon>
        <taxon>Aspergillus</taxon>
        <taxon>Aspergillus subgen. Circumdati</taxon>
    </lineage>
</organism>
<evidence type="ECO:0000313" key="3">
    <source>
        <dbReference type="Proteomes" id="UP001165205"/>
    </source>
</evidence>
<evidence type="ECO:0000313" key="2">
    <source>
        <dbReference type="EMBL" id="GMG23409.1"/>
    </source>
</evidence>